<dbReference type="SUPFAM" id="SSF75217">
    <property type="entry name" value="alpha/beta knot"/>
    <property type="match status" value="1"/>
</dbReference>
<dbReference type="NCBIfam" id="TIGR00046">
    <property type="entry name" value="RsmE family RNA methyltransferase"/>
    <property type="match status" value="1"/>
</dbReference>
<dbReference type="RefSeq" id="WP_010482711.1">
    <property type="nucleotide sequence ID" value="NZ_AJLO02000027.1"/>
</dbReference>
<dbReference type="PANTHER" id="PTHR30027">
    <property type="entry name" value="RIBOSOMAL RNA SMALL SUBUNIT METHYLTRANSFERASE E"/>
    <property type="match status" value="1"/>
</dbReference>
<comment type="caution">
    <text evidence="15">The sequence shown here is derived from an EMBL/GenBank/DDBJ whole genome shotgun (WGS) entry which is preliminary data.</text>
</comment>
<dbReference type="GO" id="GO:0005737">
    <property type="term" value="C:cytoplasm"/>
    <property type="evidence" value="ECO:0007669"/>
    <property type="project" value="UniProtKB-SubCell"/>
</dbReference>
<dbReference type="SUPFAM" id="SSF88697">
    <property type="entry name" value="PUA domain-like"/>
    <property type="match status" value="1"/>
</dbReference>
<evidence type="ECO:0000256" key="5">
    <source>
        <dbReference type="ARBA" id="ARBA00022490"/>
    </source>
</evidence>
<dbReference type="EC" id="2.1.1.193" evidence="3 12"/>
<evidence type="ECO:0000256" key="8">
    <source>
        <dbReference type="ARBA" id="ARBA00022679"/>
    </source>
</evidence>
<keyword evidence="6 12" id="KW-0698">rRNA processing</keyword>
<dbReference type="GO" id="GO:0070475">
    <property type="term" value="P:rRNA base methylation"/>
    <property type="evidence" value="ECO:0007669"/>
    <property type="project" value="TreeGrafter"/>
</dbReference>
<name>A0A0L8A887_9GAMM</name>
<keyword evidence="8 12" id="KW-0808">Transferase</keyword>
<evidence type="ECO:0000256" key="9">
    <source>
        <dbReference type="ARBA" id="ARBA00022691"/>
    </source>
</evidence>
<comment type="function">
    <text evidence="10 12">Specifically methylates the N3 position of the uracil ring of uridine 1498 (m3U1498) in 16S rRNA. Acts on the fully assembled 30S ribosomal subunit.</text>
</comment>
<dbReference type="NCBIfam" id="NF008692">
    <property type="entry name" value="PRK11713.1-5"/>
    <property type="match status" value="1"/>
</dbReference>
<evidence type="ECO:0000313" key="16">
    <source>
        <dbReference type="Proteomes" id="UP000036890"/>
    </source>
</evidence>
<evidence type="ECO:0000256" key="2">
    <source>
        <dbReference type="ARBA" id="ARBA00005528"/>
    </source>
</evidence>
<dbReference type="CDD" id="cd18084">
    <property type="entry name" value="RsmE-like"/>
    <property type="match status" value="1"/>
</dbReference>
<feature type="domain" description="Ribosomal RNA small subunit methyltransferase E methyltransferase" evidence="13">
    <location>
        <begin position="74"/>
        <end position="238"/>
    </location>
</feature>
<comment type="catalytic activity">
    <reaction evidence="11 12">
        <text>uridine(1498) in 16S rRNA + S-adenosyl-L-methionine = N(3)-methyluridine(1498) in 16S rRNA + S-adenosyl-L-homocysteine + H(+)</text>
        <dbReference type="Rhea" id="RHEA:42920"/>
        <dbReference type="Rhea" id="RHEA-COMP:10283"/>
        <dbReference type="Rhea" id="RHEA-COMP:10284"/>
        <dbReference type="ChEBI" id="CHEBI:15378"/>
        <dbReference type="ChEBI" id="CHEBI:57856"/>
        <dbReference type="ChEBI" id="CHEBI:59789"/>
        <dbReference type="ChEBI" id="CHEBI:65315"/>
        <dbReference type="ChEBI" id="CHEBI:74502"/>
        <dbReference type="EC" id="2.1.1.193"/>
    </reaction>
</comment>
<feature type="domain" description="Ribosomal RNA small subunit methyltransferase E PUA-like" evidence="14">
    <location>
        <begin position="20"/>
        <end position="66"/>
    </location>
</feature>
<dbReference type="PANTHER" id="PTHR30027:SF3">
    <property type="entry name" value="16S RRNA (URACIL(1498)-N(3))-METHYLTRANSFERASE"/>
    <property type="match status" value="1"/>
</dbReference>
<evidence type="ECO:0000256" key="7">
    <source>
        <dbReference type="ARBA" id="ARBA00022603"/>
    </source>
</evidence>
<dbReference type="AlphaFoldDB" id="A0A0L8A887"/>
<dbReference type="InterPro" id="IPR046887">
    <property type="entry name" value="RsmE_PUA-like"/>
</dbReference>
<dbReference type="GO" id="GO:0070042">
    <property type="term" value="F:rRNA (uridine-N3-)-methyltransferase activity"/>
    <property type="evidence" value="ECO:0007669"/>
    <property type="project" value="TreeGrafter"/>
</dbReference>
<evidence type="ECO:0000259" key="13">
    <source>
        <dbReference type="Pfam" id="PF04452"/>
    </source>
</evidence>
<dbReference type="Gene3D" id="3.40.1280.10">
    <property type="match status" value="1"/>
</dbReference>
<proteinExistence type="inferred from homology"/>
<dbReference type="InterPro" id="IPR046886">
    <property type="entry name" value="RsmE_MTase_dom"/>
</dbReference>
<evidence type="ECO:0000313" key="15">
    <source>
        <dbReference type="EMBL" id="KOE98525.1"/>
    </source>
</evidence>
<dbReference type="Pfam" id="PF20260">
    <property type="entry name" value="PUA_4"/>
    <property type="match status" value="1"/>
</dbReference>
<reference evidence="15 16" key="1">
    <citation type="journal article" date="2012" name="J. Bacteriol.">
        <title>Genome sequence of a novel nicotine-degrading strain, Pseudomonas geniculata N1.</title>
        <authorList>
            <person name="Tang H."/>
            <person name="Yu H."/>
            <person name="Tai C."/>
            <person name="Huang K."/>
            <person name="Liu Y."/>
            <person name="Wang L."/>
            <person name="Yao Y."/>
            <person name="Wu G."/>
            <person name="Xu P."/>
        </authorList>
    </citation>
    <scope>NUCLEOTIDE SEQUENCE [LARGE SCALE GENOMIC DNA]</scope>
    <source>
        <strain evidence="15 16">N1</strain>
    </source>
</reference>
<dbReference type="InterPro" id="IPR015947">
    <property type="entry name" value="PUA-like_sf"/>
</dbReference>
<dbReference type="Pfam" id="PF04452">
    <property type="entry name" value="Methyltrans_RNA"/>
    <property type="match status" value="1"/>
</dbReference>
<evidence type="ECO:0000259" key="14">
    <source>
        <dbReference type="Pfam" id="PF20260"/>
    </source>
</evidence>
<organism evidence="15 16">
    <name type="scientific">Stenotrophomonas geniculata N1</name>
    <dbReference type="NCBI Taxonomy" id="1167641"/>
    <lineage>
        <taxon>Bacteria</taxon>
        <taxon>Pseudomonadati</taxon>
        <taxon>Pseudomonadota</taxon>
        <taxon>Gammaproteobacteria</taxon>
        <taxon>Lysobacterales</taxon>
        <taxon>Lysobacteraceae</taxon>
        <taxon>Stenotrophomonas</taxon>
    </lineage>
</organism>
<evidence type="ECO:0000256" key="3">
    <source>
        <dbReference type="ARBA" id="ARBA00012328"/>
    </source>
</evidence>
<keyword evidence="9 12" id="KW-0949">S-adenosyl-L-methionine</keyword>
<dbReference type="Gene3D" id="2.40.240.20">
    <property type="entry name" value="Hypothetical PUA domain-like, domain 1"/>
    <property type="match status" value="1"/>
</dbReference>
<evidence type="ECO:0000256" key="10">
    <source>
        <dbReference type="ARBA" id="ARBA00025699"/>
    </source>
</evidence>
<dbReference type="Proteomes" id="UP000036890">
    <property type="component" value="Unassembled WGS sequence"/>
</dbReference>
<dbReference type="InterPro" id="IPR029028">
    <property type="entry name" value="Alpha/beta_knot_MTases"/>
</dbReference>
<evidence type="ECO:0000256" key="12">
    <source>
        <dbReference type="PIRNR" id="PIRNR015601"/>
    </source>
</evidence>
<evidence type="ECO:0000256" key="4">
    <source>
        <dbReference type="ARBA" id="ARBA00013673"/>
    </source>
</evidence>
<evidence type="ECO:0000256" key="11">
    <source>
        <dbReference type="ARBA" id="ARBA00047944"/>
    </source>
</evidence>
<keyword evidence="5 12" id="KW-0963">Cytoplasm</keyword>
<sequence>MRVTRCPIDLALHSGQTVTLPEETANHLVRVMRLREGDTCVLFNGDGHDYSATLTVAGKREVQVRIDAVQAIKNESPLAITLLQGIARGEKMDLILQKATELGVAAIIPVNAERTEVKLDAARAEKRVAHWNNVVTSACGQSGRARIPQVGSPLSLAQAAAALPVDTLRLTLDPHGAHRLSTLDAAPAAGIVIAIGPEGGWSPRDRDQLTAAGFQGLQLGPRILRTETAGLAAIAALQARLGDLG</sequence>
<dbReference type="InterPro" id="IPR029026">
    <property type="entry name" value="tRNA_m1G_MTases_N"/>
</dbReference>
<evidence type="ECO:0000256" key="6">
    <source>
        <dbReference type="ARBA" id="ARBA00022552"/>
    </source>
</evidence>
<gene>
    <name evidence="15" type="ORF">W7K_13650</name>
</gene>
<accession>A0A0L8A887</accession>
<protein>
    <recommendedName>
        <fullName evidence="4 12">Ribosomal RNA small subunit methyltransferase E</fullName>
        <ecNumber evidence="3 12">2.1.1.193</ecNumber>
    </recommendedName>
</protein>
<dbReference type="EMBL" id="AJLO02000027">
    <property type="protein sequence ID" value="KOE98525.1"/>
    <property type="molecule type" value="Genomic_DNA"/>
</dbReference>
<evidence type="ECO:0000256" key="1">
    <source>
        <dbReference type="ARBA" id="ARBA00004496"/>
    </source>
</evidence>
<dbReference type="InterPro" id="IPR006700">
    <property type="entry name" value="RsmE"/>
</dbReference>
<dbReference type="OrthoDB" id="9815641at2"/>
<comment type="similarity">
    <text evidence="2 12">Belongs to the RNA methyltransferase RsmE family.</text>
</comment>
<dbReference type="PIRSF" id="PIRSF015601">
    <property type="entry name" value="MTase_slr0722"/>
    <property type="match status" value="1"/>
</dbReference>
<comment type="subcellular location">
    <subcellularLocation>
        <location evidence="1 12">Cytoplasm</location>
    </subcellularLocation>
</comment>
<keyword evidence="7 12" id="KW-0489">Methyltransferase</keyword>